<dbReference type="AlphaFoldDB" id="A0A225MAP8"/>
<evidence type="ECO:0000259" key="3">
    <source>
        <dbReference type="PROSITE" id="PS50112"/>
    </source>
</evidence>
<organism evidence="5 6">
    <name type="scientific">Candidimonas nitroreducens</name>
    <dbReference type="NCBI Taxonomy" id="683354"/>
    <lineage>
        <taxon>Bacteria</taxon>
        <taxon>Pseudomonadati</taxon>
        <taxon>Pseudomonadota</taxon>
        <taxon>Betaproteobacteria</taxon>
        <taxon>Burkholderiales</taxon>
        <taxon>Alcaligenaceae</taxon>
        <taxon>Candidimonas</taxon>
    </lineage>
</organism>
<dbReference type="PROSITE" id="PS50113">
    <property type="entry name" value="PAC"/>
    <property type="match status" value="1"/>
</dbReference>
<reference evidence="6" key="1">
    <citation type="submission" date="2017-06" db="EMBL/GenBank/DDBJ databases">
        <title>Herbaspirillum phytohormonus sp. nov., isolated from the root nodule of Robinia pseudoacacia in lead-zinc mine.</title>
        <authorList>
            <person name="Fan M."/>
            <person name="Lin Y."/>
        </authorList>
    </citation>
    <scope>NUCLEOTIDE SEQUENCE [LARGE SCALE GENOMIC DNA]</scope>
    <source>
        <strain evidence="6">SC-089</strain>
    </source>
</reference>
<dbReference type="SMART" id="SM00086">
    <property type="entry name" value="PAC"/>
    <property type="match status" value="3"/>
</dbReference>
<dbReference type="Pfam" id="PF08448">
    <property type="entry name" value="PAS_4"/>
    <property type="match status" value="1"/>
</dbReference>
<dbReference type="InterPro" id="IPR000014">
    <property type="entry name" value="PAS"/>
</dbReference>
<evidence type="ECO:0000259" key="2">
    <source>
        <dbReference type="PROSITE" id="PS50043"/>
    </source>
</evidence>
<dbReference type="Gene3D" id="3.40.50.2300">
    <property type="match status" value="1"/>
</dbReference>
<feature type="domain" description="HTH luxR-type" evidence="2">
    <location>
        <begin position="421"/>
        <end position="486"/>
    </location>
</feature>
<sequence length="504" mass="56609">MDDSTPVPKTDRRHLQQIIAGLSEGVLLLEPDGSIVWANETALEMHGAAELADLGADVAAYRKRYALRYRNRHPLRPRQYPMARVLAQEEFSDVVVEVEPRNDPEFHRVHQVRSLILRNAGGEPESLVLVMKDATQRFDAEERFELTFSANPAPALICRLADLRYVKVNQGFLEMTGYTRDDVLGRSTYELDVLENTADRDQAIASLNAGTTIGQTEATIRLPGGANKFVVVAGQPIDVGEEACMLFTFIDLEPRKKVEDSLRQTEERFSKAFRLAPVPMALGSLDGFEFMEVNDAFTQTTGYAAQDLVGRPSEELPIWANPQAHRRMQALLEQTGSIRSHEIQLNTKDGAMLDCLASAEAVNIHDRPCVLSVFQDITERKRSEGELISAIEAVMQDTSWFSRSIIEKLAQIRRPPAKPVNTAELEELTAREREVLGLMCEGMDDQEIADFLHLSRNTVRNHVSMLYTKLDVHRRGAAIVWARERGITGHGWDLPPTRTKKRDA</sequence>
<accession>A0A225MAP8</accession>
<dbReference type="InterPro" id="IPR001610">
    <property type="entry name" value="PAC"/>
</dbReference>
<comment type="caution">
    <text evidence="5">The sequence shown here is derived from an EMBL/GenBank/DDBJ whole genome shotgun (WGS) entry which is preliminary data.</text>
</comment>
<dbReference type="Pfam" id="PF13426">
    <property type="entry name" value="PAS_9"/>
    <property type="match status" value="2"/>
</dbReference>
<dbReference type="InterPro" id="IPR000700">
    <property type="entry name" value="PAS-assoc_C"/>
</dbReference>
<dbReference type="PANTHER" id="PTHR43214">
    <property type="entry name" value="TWO-COMPONENT RESPONSE REGULATOR"/>
    <property type="match status" value="1"/>
</dbReference>
<dbReference type="InterPro" id="IPR035965">
    <property type="entry name" value="PAS-like_dom_sf"/>
</dbReference>
<keyword evidence="6" id="KW-1185">Reference proteome</keyword>
<dbReference type="OrthoDB" id="434992at2"/>
<keyword evidence="1" id="KW-0238">DNA-binding</keyword>
<proteinExistence type="predicted"/>
<dbReference type="GO" id="GO:0006355">
    <property type="term" value="P:regulation of DNA-templated transcription"/>
    <property type="evidence" value="ECO:0007669"/>
    <property type="project" value="InterPro"/>
</dbReference>
<dbReference type="PROSITE" id="PS50112">
    <property type="entry name" value="PAS"/>
    <property type="match status" value="3"/>
</dbReference>
<feature type="domain" description="PAS" evidence="3">
    <location>
        <begin position="140"/>
        <end position="191"/>
    </location>
</feature>
<protein>
    <submittedName>
        <fullName evidence="5">Helix-turn-helix transcriptional regulator</fullName>
    </submittedName>
</protein>
<dbReference type="Gene3D" id="3.30.450.20">
    <property type="entry name" value="PAS domain"/>
    <property type="match status" value="3"/>
</dbReference>
<evidence type="ECO:0000313" key="6">
    <source>
        <dbReference type="Proteomes" id="UP000214603"/>
    </source>
</evidence>
<dbReference type="InterPro" id="IPR013656">
    <property type="entry name" value="PAS_4"/>
</dbReference>
<dbReference type="EMBL" id="NJIH01000008">
    <property type="protein sequence ID" value="OWT58288.1"/>
    <property type="molecule type" value="Genomic_DNA"/>
</dbReference>
<dbReference type="Proteomes" id="UP000214603">
    <property type="component" value="Unassembled WGS sequence"/>
</dbReference>
<dbReference type="InterPro" id="IPR016032">
    <property type="entry name" value="Sig_transdc_resp-reg_C-effctor"/>
</dbReference>
<dbReference type="SMART" id="SM00091">
    <property type="entry name" value="PAS"/>
    <property type="match status" value="3"/>
</dbReference>
<dbReference type="SUPFAM" id="SSF46894">
    <property type="entry name" value="C-terminal effector domain of the bipartite response regulators"/>
    <property type="match status" value="1"/>
</dbReference>
<dbReference type="SUPFAM" id="SSF55785">
    <property type="entry name" value="PYP-like sensor domain (PAS domain)"/>
    <property type="match status" value="3"/>
</dbReference>
<dbReference type="InterPro" id="IPR039420">
    <property type="entry name" value="WalR-like"/>
</dbReference>
<dbReference type="SMART" id="SM00421">
    <property type="entry name" value="HTH_LUXR"/>
    <property type="match status" value="1"/>
</dbReference>
<gene>
    <name evidence="5" type="ORF">CEY11_14955</name>
</gene>
<dbReference type="InterPro" id="IPR000792">
    <property type="entry name" value="Tscrpt_reg_LuxR_C"/>
</dbReference>
<dbReference type="Pfam" id="PF00196">
    <property type="entry name" value="GerE"/>
    <property type="match status" value="1"/>
</dbReference>
<feature type="domain" description="PAC" evidence="4">
    <location>
        <begin position="339"/>
        <end position="389"/>
    </location>
</feature>
<feature type="domain" description="PAS" evidence="3">
    <location>
        <begin position="11"/>
        <end position="47"/>
    </location>
</feature>
<evidence type="ECO:0000313" key="5">
    <source>
        <dbReference type="EMBL" id="OWT58288.1"/>
    </source>
</evidence>
<dbReference type="PRINTS" id="PR00038">
    <property type="entry name" value="HTHLUXR"/>
</dbReference>
<dbReference type="CDD" id="cd06170">
    <property type="entry name" value="LuxR_C_like"/>
    <property type="match status" value="1"/>
</dbReference>
<dbReference type="RefSeq" id="WP_088604199.1">
    <property type="nucleotide sequence ID" value="NZ_NJIH01000008.1"/>
</dbReference>
<dbReference type="NCBIfam" id="TIGR00229">
    <property type="entry name" value="sensory_box"/>
    <property type="match status" value="2"/>
</dbReference>
<dbReference type="PROSITE" id="PS50043">
    <property type="entry name" value="HTH_LUXR_2"/>
    <property type="match status" value="1"/>
</dbReference>
<dbReference type="GO" id="GO:0003677">
    <property type="term" value="F:DNA binding"/>
    <property type="evidence" value="ECO:0007669"/>
    <property type="project" value="UniProtKB-KW"/>
</dbReference>
<evidence type="ECO:0000256" key="1">
    <source>
        <dbReference type="ARBA" id="ARBA00023125"/>
    </source>
</evidence>
<feature type="domain" description="PAS" evidence="3">
    <location>
        <begin position="265"/>
        <end position="311"/>
    </location>
</feature>
<name>A0A225MAP8_9BURK</name>
<evidence type="ECO:0000259" key="4">
    <source>
        <dbReference type="PROSITE" id="PS50113"/>
    </source>
</evidence>
<dbReference type="CDD" id="cd00130">
    <property type="entry name" value="PAS"/>
    <property type="match status" value="2"/>
</dbReference>
<dbReference type="PANTHER" id="PTHR43214:SF38">
    <property type="entry name" value="NITRATE_NITRITE RESPONSE REGULATOR PROTEIN NARL"/>
    <property type="match status" value="1"/>
</dbReference>